<dbReference type="Pfam" id="PF00728">
    <property type="entry name" value="Glyco_hydro_20"/>
    <property type="match status" value="1"/>
</dbReference>
<accession>A0ABX7SS11</accession>
<evidence type="ECO:0000259" key="8">
    <source>
        <dbReference type="Pfam" id="PF02838"/>
    </source>
</evidence>
<comment type="catalytic activity">
    <reaction evidence="1">
        <text>Hydrolysis of terminal non-reducing N-acetyl-D-hexosamine residues in N-acetyl-beta-D-hexosaminides.</text>
        <dbReference type="EC" id="3.2.1.52"/>
    </reaction>
</comment>
<comment type="similarity">
    <text evidence="2">Belongs to the glycosyl hydrolase 20 family.</text>
</comment>
<dbReference type="Proteomes" id="UP000663935">
    <property type="component" value="Chromosome"/>
</dbReference>
<dbReference type="InterPro" id="IPR026876">
    <property type="entry name" value="Fn3_assoc_repeat"/>
</dbReference>
<dbReference type="Gene3D" id="3.20.20.80">
    <property type="entry name" value="Glycosidases"/>
    <property type="match status" value="1"/>
</dbReference>
<dbReference type="SUPFAM" id="SSF51445">
    <property type="entry name" value="(Trans)glycosidases"/>
    <property type="match status" value="1"/>
</dbReference>
<evidence type="ECO:0000256" key="5">
    <source>
        <dbReference type="ARBA" id="ARBA00023295"/>
    </source>
</evidence>
<dbReference type="InterPro" id="IPR015883">
    <property type="entry name" value="Glyco_hydro_20_cat"/>
</dbReference>
<feature type="domain" description="Beta-hexosaminidase bacterial type N-terminal" evidence="8">
    <location>
        <begin position="30"/>
        <end position="160"/>
    </location>
</feature>
<dbReference type="InterPro" id="IPR029018">
    <property type="entry name" value="Hex-like_dom2"/>
</dbReference>
<dbReference type="Pfam" id="PF00754">
    <property type="entry name" value="F5_F8_type_C"/>
    <property type="match status" value="1"/>
</dbReference>
<dbReference type="EC" id="3.2.1.52" evidence="3"/>
<dbReference type="EMBL" id="CP071795">
    <property type="protein sequence ID" value="QTD37040.1"/>
    <property type="molecule type" value="Genomic_DNA"/>
</dbReference>
<keyword evidence="5" id="KW-0326">Glycosidase</keyword>
<dbReference type="SUPFAM" id="SSF49785">
    <property type="entry name" value="Galactose-binding domain-like"/>
    <property type="match status" value="1"/>
</dbReference>
<dbReference type="SUPFAM" id="SSF55545">
    <property type="entry name" value="beta-N-acetylhexosaminidase-like domain"/>
    <property type="match status" value="1"/>
</dbReference>
<gene>
    <name evidence="9" type="ORF">JL193_13045</name>
</gene>
<organism evidence="9 10">
    <name type="scientific">Polaribacter batillariae</name>
    <dbReference type="NCBI Taxonomy" id="2808900"/>
    <lineage>
        <taxon>Bacteria</taxon>
        <taxon>Pseudomonadati</taxon>
        <taxon>Bacteroidota</taxon>
        <taxon>Flavobacteriia</taxon>
        <taxon>Flavobacteriales</taxon>
        <taxon>Flavobacteriaceae</taxon>
    </lineage>
</organism>
<dbReference type="Pfam" id="PF02838">
    <property type="entry name" value="Glyco_hydro_20b"/>
    <property type="match status" value="1"/>
</dbReference>
<protein>
    <recommendedName>
        <fullName evidence="3">beta-N-acetylhexosaminidase</fullName>
        <ecNumber evidence="3">3.2.1.52</ecNumber>
    </recommendedName>
</protein>
<dbReference type="PROSITE" id="PS51257">
    <property type="entry name" value="PROKAR_LIPOPROTEIN"/>
    <property type="match status" value="1"/>
</dbReference>
<keyword evidence="10" id="KW-1185">Reference proteome</keyword>
<dbReference type="InterPro" id="IPR008979">
    <property type="entry name" value="Galactose-bd-like_sf"/>
</dbReference>
<evidence type="ECO:0000256" key="4">
    <source>
        <dbReference type="ARBA" id="ARBA00022801"/>
    </source>
</evidence>
<evidence type="ECO:0000256" key="1">
    <source>
        <dbReference type="ARBA" id="ARBA00001231"/>
    </source>
</evidence>
<dbReference type="PANTHER" id="PTHR22600">
    <property type="entry name" value="BETA-HEXOSAMINIDASE"/>
    <property type="match status" value="1"/>
</dbReference>
<name>A0ABX7SS11_9FLAO</name>
<dbReference type="Pfam" id="PF13287">
    <property type="entry name" value="Fn3_assoc"/>
    <property type="match status" value="1"/>
</dbReference>
<evidence type="ECO:0000259" key="6">
    <source>
        <dbReference type="Pfam" id="PF00728"/>
    </source>
</evidence>
<proteinExistence type="inferred from homology"/>
<evidence type="ECO:0000313" key="9">
    <source>
        <dbReference type="EMBL" id="QTD37040.1"/>
    </source>
</evidence>
<dbReference type="Gene3D" id="2.60.120.260">
    <property type="entry name" value="Galactose-binding domain-like"/>
    <property type="match status" value="1"/>
</dbReference>
<dbReference type="InterPro" id="IPR015882">
    <property type="entry name" value="HEX_bac_N"/>
</dbReference>
<evidence type="ECO:0000313" key="10">
    <source>
        <dbReference type="Proteomes" id="UP000663935"/>
    </source>
</evidence>
<dbReference type="InterPro" id="IPR017853">
    <property type="entry name" value="GH"/>
</dbReference>
<reference evidence="9 10" key="1">
    <citation type="submission" date="2021-03" db="EMBL/GenBank/DDBJ databases">
        <title>Complete genome of Polaribacter_sp.G4M1.</title>
        <authorList>
            <person name="Jeong S.W."/>
            <person name="Bae J.W."/>
        </authorList>
    </citation>
    <scope>NUCLEOTIDE SEQUENCE [LARGE SCALE GENOMIC DNA]</scope>
    <source>
        <strain evidence="9 10">G4M1</strain>
    </source>
</reference>
<feature type="domain" description="Glycoside hydrolase family 20 catalytic" evidence="6">
    <location>
        <begin position="163"/>
        <end position="512"/>
    </location>
</feature>
<dbReference type="InterPro" id="IPR000421">
    <property type="entry name" value="FA58C"/>
</dbReference>
<evidence type="ECO:0000256" key="2">
    <source>
        <dbReference type="ARBA" id="ARBA00006285"/>
    </source>
</evidence>
<feature type="domain" description="F5/8 type C" evidence="7">
    <location>
        <begin position="646"/>
        <end position="758"/>
    </location>
</feature>
<evidence type="ECO:0000256" key="3">
    <source>
        <dbReference type="ARBA" id="ARBA00012663"/>
    </source>
</evidence>
<dbReference type="PANTHER" id="PTHR22600:SF57">
    <property type="entry name" value="BETA-N-ACETYLHEXOSAMINIDASE"/>
    <property type="match status" value="1"/>
</dbReference>
<sequence>MKFIFKHIVLALVITLMSCEKEKVFSIEDIQLIPKPAELKLENGSFQFNKNTKFFINNDEQLQATEMLASRFNTVANWNLEAVKKAPSSNYIQLTLNKDLAKEAYKLNVNSDVIKIEASNFSGFLYAIETIRQLLPAEIESNKLVKNKTWEIPNLTITDAPRFKWRGLMLDVSRHFFEKEYVLKTIDRLAYLKMNTLHLHLVDDQGWRIEIKKYPKLTEVGAWRVDQENKPWNGRYTPKLGEKATYGGFYTQEDIKEIVAYAKTRGVNVVPEIEMPAHVTSAIASYPEFSCLEKPVTVPSGGLWPITDIYCAGKESTFEFLQDVLTEVMDLFPSKYIHVGGDEATKTNWKTCEHCKKRMKTEGLHDVEELQSYFIKRMERFISSKGRVLIGWDEILEGGLAPGATVMSWRGVKGGLEASKQGHDVVMTPGSHCYFDHYQGPMDTEPIAWGGYTPVSKVYEFDPVVASMTEDQAKHVLGGQANLWAEYIPTTSQSEYMIFPRIAALSEVLWSPKTNRSWNEFYPRLQAMFTRYDFQGINYAKSAYTITAKTQVNDTTNVISIALKNEFPNSDIRYTLNNSDLNKEAIPYKKPIELKETTTIKAALFKDDKPVGKVFEKTFNYHKAVGKKVTYLSKYSDSYKGAGASNMTNILRGSKNFHDGQWQAWIGNDMELIIDLETPTEISKVSVGTMDNQGPGIYYPTKVEVFLSNDGKTFKSVGAIDRAVKVNPNIEIKDFSINFKSQKATHIKVIATSVKKAPTGGGAWLFVDEIVVE</sequence>
<dbReference type="Gene3D" id="3.30.379.10">
    <property type="entry name" value="Chitobiase/beta-hexosaminidase domain 2-like"/>
    <property type="match status" value="1"/>
</dbReference>
<dbReference type="InterPro" id="IPR025705">
    <property type="entry name" value="Beta_hexosaminidase_sua/sub"/>
</dbReference>
<dbReference type="CDD" id="cd06563">
    <property type="entry name" value="GH20_chitobiase-like"/>
    <property type="match status" value="1"/>
</dbReference>
<keyword evidence="4" id="KW-0378">Hydrolase</keyword>
<dbReference type="RefSeq" id="WP_207971217.1">
    <property type="nucleotide sequence ID" value="NZ_CP071795.1"/>
</dbReference>
<dbReference type="PRINTS" id="PR00738">
    <property type="entry name" value="GLHYDRLASE20"/>
</dbReference>
<evidence type="ECO:0000259" key="7">
    <source>
        <dbReference type="Pfam" id="PF00754"/>
    </source>
</evidence>